<keyword evidence="1" id="KW-1133">Transmembrane helix</keyword>
<dbReference type="EMBL" id="FOJT01000005">
    <property type="protein sequence ID" value="SFB23401.1"/>
    <property type="molecule type" value="Genomic_DNA"/>
</dbReference>
<dbReference type="RefSeq" id="WP_091477142.1">
    <property type="nucleotide sequence ID" value="NZ_FOJT01000005.1"/>
</dbReference>
<feature type="transmembrane region" description="Helical" evidence="1">
    <location>
        <begin position="34"/>
        <end position="52"/>
    </location>
</feature>
<evidence type="ECO:0000313" key="3">
    <source>
        <dbReference type="Proteomes" id="UP000199604"/>
    </source>
</evidence>
<name>A0A1I0ZCZ4_9FLAO</name>
<dbReference type="Proteomes" id="UP000199604">
    <property type="component" value="Unassembled WGS sequence"/>
</dbReference>
<protein>
    <submittedName>
        <fullName evidence="2">Uncharacterized protein</fullName>
    </submittedName>
</protein>
<evidence type="ECO:0000313" key="2">
    <source>
        <dbReference type="EMBL" id="SFB23401.1"/>
    </source>
</evidence>
<proteinExistence type="predicted"/>
<dbReference type="AlphaFoldDB" id="A0A1I0ZCZ4"/>
<evidence type="ECO:0000256" key="1">
    <source>
        <dbReference type="SAM" id="Phobius"/>
    </source>
</evidence>
<gene>
    <name evidence="2" type="ORF">SAMN05660845_2187</name>
</gene>
<dbReference type="OrthoDB" id="1372601at2"/>
<keyword evidence="3" id="KW-1185">Reference proteome</keyword>
<keyword evidence="1" id="KW-0472">Membrane</keyword>
<sequence>MGKRRLPIMAILLILSIGNYSRMKGTEDIRSIEFLSIFVIGLTSGLLILAIAEKFKSKK</sequence>
<reference evidence="3" key="1">
    <citation type="submission" date="2016-10" db="EMBL/GenBank/DDBJ databases">
        <authorList>
            <person name="Varghese N."/>
            <person name="Submissions S."/>
        </authorList>
    </citation>
    <scope>NUCLEOTIDE SEQUENCE [LARGE SCALE GENOMIC DNA]</scope>
    <source>
        <strain evidence="3">DSM 21789</strain>
    </source>
</reference>
<dbReference type="STRING" id="498292.SAMN05660845_2187"/>
<keyword evidence="1" id="KW-0812">Transmembrane</keyword>
<organism evidence="2 3">
    <name type="scientific">Flavobacterium swingsii</name>
    <dbReference type="NCBI Taxonomy" id="498292"/>
    <lineage>
        <taxon>Bacteria</taxon>
        <taxon>Pseudomonadati</taxon>
        <taxon>Bacteroidota</taxon>
        <taxon>Flavobacteriia</taxon>
        <taxon>Flavobacteriales</taxon>
        <taxon>Flavobacteriaceae</taxon>
        <taxon>Flavobacterium</taxon>
    </lineage>
</organism>
<accession>A0A1I0ZCZ4</accession>